<dbReference type="PANTHER" id="PTHR44835">
    <property type="entry name" value="UDP-N-ACETYLGLUCOSAMINE--PEPTIDE N-ACETYLGLUCOSAMINYLTRANSFERASE SPINDLY-RELATED"/>
    <property type="match status" value="1"/>
</dbReference>
<dbReference type="EMBL" id="SMLL01000001">
    <property type="protein sequence ID" value="TFZ04667.1"/>
    <property type="molecule type" value="Genomic_DNA"/>
</dbReference>
<protein>
    <submittedName>
        <fullName evidence="6">Tetratricopeptide repeat protein</fullName>
    </submittedName>
</protein>
<accession>A0A4Z0BZ81</accession>
<keyword evidence="3" id="KW-0808">Transferase</keyword>
<keyword evidence="7" id="KW-1185">Reference proteome</keyword>
<keyword evidence="5" id="KW-0732">Signal</keyword>
<evidence type="ECO:0000256" key="5">
    <source>
        <dbReference type="SAM" id="SignalP"/>
    </source>
</evidence>
<dbReference type="InterPro" id="IPR011990">
    <property type="entry name" value="TPR-like_helical_dom_sf"/>
</dbReference>
<feature type="repeat" description="TPR" evidence="4">
    <location>
        <begin position="96"/>
        <end position="129"/>
    </location>
</feature>
<organism evidence="6 7">
    <name type="scientific">Ramlibacter rhizophilus</name>
    <dbReference type="NCBI Taxonomy" id="1781167"/>
    <lineage>
        <taxon>Bacteria</taxon>
        <taxon>Pseudomonadati</taxon>
        <taxon>Pseudomonadota</taxon>
        <taxon>Betaproteobacteria</taxon>
        <taxon>Burkholderiales</taxon>
        <taxon>Comamonadaceae</taxon>
        <taxon>Ramlibacter</taxon>
    </lineage>
</organism>
<dbReference type="PANTHER" id="PTHR44835:SF1">
    <property type="entry name" value="PROTEIN O-GLCNAC TRANSFERASE"/>
    <property type="match status" value="1"/>
</dbReference>
<dbReference type="Pfam" id="PF13432">
    <property type="entry name" value="TPR_16"/>
    <property type="match status" value="2"/>
</dbReference>
<dbReference type="SMART" id="SM00028">
    <property type="entry name" value="TPR"/>
    <property type="match status" value="2"/>
</dbReference>
<evidence type="ECO:0000313" key="7">
    <source>
        <dbReference type="Proteomes" id="UP000297564"/>
    </source>
</evidence>
<evidence type="ECO:0000256" key="2">
    <source>
        <dbReference type="ARBA" id="ARBA00022676"/>
    </source>
</evidence>
<comment type="pathway">
    <text evidence="1">Protein modification; protein glycosylation.</text>
</comment>
<evidence type="ECO:0000256" key="4">
    <source>
        <dbReference type="PROSITE-ProRule" id="PRU00339"/>
    </source>
</evidence>
<dbReference type="PROSITE" id="PS50005">
    <property type="entry name" value="TPR"/>
    <property type="match status" value="1"/>
</dbReference>
<keyword evidence="2" id="KW-0328">Glycosyltransferase</keyword>
<sequence>MPHGLPLFFRRLRALLAATLLLAVSQAWADAYSEVRQLVSAGQLEQALGRADQYLAGQPRDPQMRFLRGVILTQSGRTPEAIGAFERLTQDYPELPEPYNNLAVLYAQQNELDKARTALEMAVRTNPGYAVAHENLGDIYVRMAGQSYGRAAQVDPAAAATVAPKLALVRELLEPRKAPSRRPAAPPRN</sequence>
<gene>
    <name evidence="6" type="ORF">EZ242_02650</name>
</gene>
<feature type="signal peptide" evidence="5">
    <location>
        <begin position="1"/>
        <end position="29"/>
    </location>
</feature>
<name>A0A4Z0BZ81_9BURK</name>
<dbReference type="GO" id="GO:0016757">
    <property type="term" value="F:glycosyltransferase activity"/>
    <property type="evidence" value="ECO:0007669"/>
    <property type="project" value="UniProtKB-KW"/>
</dbReference>
<comment type="caution">
    <text evidence="6">The sequence shown here is derived from an EMBL/GenBank/DDBJ whole genome shotgun (WGS) entry which is preliminary data.</text>
</comment>
<dbReference type="InterPro" id="IPR051939">
    <property type="entry name" value="Glycosyltr_41/O-GlcNAc_trsf"/>
</dbReference>
<dbReference type="OrthoDB" id="5294075at2"/>
<dbReference type="AlphaFoldDB" id="A0A4Z0BZ81"/>
<keyword evidence="4" id="KW-0802">TPR repeat</keyword>
<dbReference type="RefSeq" id="WP_135283549.1">
    <property type="nucleotide sequence ID" value="NZ_SMLL01000001.1"/>
</dbReference>
<evidence type="ECO:0000313" key="6">
    <source>
        <dbReference type="EMBL" id="TFZ04667.1"/>
    </source>
</evidence>
<dbReference type="Gene3D" id="1.25.40.10">
    <property type="entry name" value="Tetratricopeptide repeat domain"/>
    <property type="match status" value="1"/>
</dbReference>
<dbReference type="Proteomes" id="UP000297564">
    <property type="component" value="Unassembled WGS sequence"/>
</dbReference>
<dbReference type="InterPro" id="IPR019734">
    <property type="entry name" value="TPR_rpt"/>
</dbReference>
<evidence type="ECO:0000256" key="3">
    <source>
        <dbReference type="ARBA" id="ARBA00022679"/>
    </source>
</evidence>
<reference evidence="6 7" key="1">
    <citation type="submission" date="2019-03" db="EMBL/GenBank/DDBJ databases">
        <title>Ramlibacter rhizophilus CCTCC AB2015357, whole genome shotgun sequence.</title>
        <authorList>
            <person name="Zhang X."/>
            <person name="Feng G."/>
            <person name="Zhu H."/>
        </authorList>
    </citation>
    <scope>NUCLEOTIDE SEQUENCE [LARGE SCALE GENOMIC DNA]</scope>
    <source>
        <strain evidence="6 7">CCTCC AB2015357</strain>
    </source>
</reference>
<evidence type="ECO:0000256" key="1">
    <source>
        <dbReference type="ARBA" id="ARBA00004922"/>
    </source>
</evidence>
<proteinExistence type="predicted"/>
<dbReference type="SUPFAM" id="SSF48452">
    <property type="entry name" value="TPR-like"/>
    <property type="match status" value="1"/>
</dbReference>
<feature type="chain" id="PRO_5021435531" evidence="5">
    <location>
        <begin position="30"/>
        <end position="189"/>
    </location>
</feature>